<proteinExistence type="predicted"/>
<comment type="caution">
    <text evidence="2">The sequence shown here is derived from an EMBL/GenBank/DDBJ whole genome shotgun (WGS) entry which is preliminary data.</text>
</comment>
<organism evidence="2 3">
    <name type="scientific">Paraphaeosphaeria minitans</name>
    <dbReference type="NCBI Taxonomy" id="565426"/>
    <lineage>
        <taxon>Eukaryota</taxon>
        <taxon>Fungi</taxon>
        <taxon>Dikarya</taxon>
        <taxon>Ascomycota</taxon>
        <taxon>Pezizomycotina</taxon>
        <taxon>Dothideomycetes</taxon>
        <taxon>Pleosporomycetidae</taxon>
        <taxon>Pleosporales</taxon>
        <taxon>Massarineae</taxon>
        <taxon>Didymosphaeriaceae</taxon>
        <taxon>Paraphaeosphaeria</taxon>
    </lineage>
</organism>
<dbReference type="Proteomes" id="UP000756921">
    <property type="component" value="Unassembled WGS sequence"/>
</dbReference>
<feature type="region of interest" description="Disordered" evidence="1">
    <location>
        <begin position="37"/>
        <end position="79"/>
    </location>
</feature>
<reference evidence="2" key="1">
    <citation type="journal article" date="2020" name="Mol. Plant Microbe Interact.">
        <title>Genome Sequence of the Biocontrol Agent Coniothyrium minitans strain Conio (IMI 134523).</title>
        <authorList>
            <person name="Patel D."/>
            <person name="Shittu T.A."/>
            <person name="Baroncelli R."/>
            <person name="Muthumeenakshi S."/>
            <person name="Osborne T.H."/>
            <person name="Janganan T.K."/>
            <person name="Sreenivasaprasad S."/>
        </authorList>
    </citation>
    <scope>NUCLEOTIDE SEQUENCE</scope>
    <source>
        <strain evidence="2">Conio</strain>
    </source>
</reference>
<feature type="compositionally biased region" description="Polar residues" evidence="1">
    <location>
        <begin position="415"/>
        <end position="435"/>
    </location>
</feature>
<feature type="compositionally biased region" description="Basic and acidic residues" evidence="1">
    <location>
        <begin position="149"/>
        <end position="159"/>
    </location>
</feature>
<dbReference type="OrthoDB" id="3795043at2759"/>
<feature type="compositionally biased region" description="Basic and acidic residues" evidence="1">
    <location>
        <begin position="238"/>
        <end position="249"/>
    </location>
</feature>
<name>A0A9P6GBY1_9PLEO</name>
<accession>A0A9P6GBY1</accession>
<gene>
    <name evidence="2" type="ORF">PMIN01_09326</name>
</gene>
<feature type="compositionally biased region" description="Polar residues" evidence="1">
    <location>
        <begin position="57"/>
        <end position="79"/>
    </location>
</feature>
<keyword evidence="3" id="KW-1185">Reference proteome</keyword>
<evidence type="ECO:0000313" key="3">
    <source>
        <dbReference type="Proteomes" id="UP000756921"/>
    </source>
</evidence>
<sequence length="550" mass="59915">MCMYRYVYYSNCKHSEFIRVSYCDRAKALWHPQRDDRYRRDAGADNPPEGPPDYPSRQPSYLSPSHHSSATHHQNMSTLAPSEAGVDVAWVDVEPAMARPGANQIPRSAITYGNVNIDIPWDSQSSMSMELTQNGKVMELVARFESFPGHEDSDAEQARLRGRPRVHGNSVATKNPQEGKHVPQLDESDTDTVRAASAQFEAAKEIVSPQSDKSAHSPRKPIPSPWKTTQPRGPVFQTDRRKEEREKRKSLQGSASPTKPVRGTGNSTYLTKDAIEAVNSDITTIAGPSSPTKLHRRQSKASLQSPASSSAKSSPHQAATIKIQVSSARNPLSIVQGHGSESNLQDQGRAPSVAPSAVSNHGTKYHSAHSSVSMVPSRTRSRRSSLDTWHTAEDHEMEPPPFNLFGTDETEQSEKSAINQHGQYSTRDKASSQPVYHSRSKTESHFAAQKPIRPAVPNLTLRIPAAKPPFKGGSAPSSQSVSPASPTRSSSRIPRMASTHDASTQVTKLKRAQSAKDLKVPTGSMITQGSHGGGKEGISNKVASDDVRRG</sequence>
<protein>
    <submittedName>
        <fullName evidence="2">Uncharacterized protein</fullName>
    </submittedName>
</protein>
<dbReference type="EMBL" id="WJXW01000010">
    <property type="protein sequence ID" value="KAF9732468.1"/>
    <property type="molecule type" value="Genomic_DNA"/>
</dbReference>
<evidence type="ECO:0000313" key="2">
    <source>
        <dbReference type="EMBL" id="KAF9732468.1"/>
    </source>
</evidence>
<feature type="region of interest" description="Disordered" evidence="1">
    <location>
        <begin position="149"/>
        <end position="550"/>
    </location>
</feature>
<feature type="compositionally biased region" description="Low complexity" evidence="1">
    <location>
        <begin position="300"/>
        <end position="319"/>
    </location>
</feature>
<feature type="compositionally biased region" description="Low complexity" evidence="1">
    <location>
        <begin position="474"/>
        <end position="495"/>
    </location>
</feature>
<feature type="compositionally biased region" description="Polar residues" evidence="1">
    <location>
        <begin position="280"/>
        <end position="292"/>
    </location>
</feature>
<evidence type="ECO:0000256" key="1">
    <source>
        <dbReference type="SAM" id="MobiDB-lite"/>
    </source>
</evidence>
<dbReference type="AlphaFoldDB" id="A0A9P6GBY1"/>